<dbReference type="EMBL" id="UINC01087073">
    <property type="protein sequence ID" value="SVC36114.1"/>
    <property type="molecule type" value="Genomic_DNA"/>
</dbReference>
<evidence type="ECO:0000313" key="1">
    <source>
        <dbReference type="EMBL" id="SVC36114.1"/>
    </source>
</evidence>
<gene>
    <name evidence="1" type="ORF">METZ01_LOCUS288968</name>
</gene>
<reference evidence="1" key="1">
    <citation type="submission" date="2018-05" db="EMBL/GenBank/DDBJ databases">
        <authorList>
            <person name="Lanie J.A."/>
            <person name="Ng W.-L."/>
            <person name="Kazmierczak K.M."/>
            <person name="Andrzejewski T.M."/>
            <person name="Davidsen T.M."/>
            <person name="Wayne K.J."/>
            <person name="Tettelin H."/>
            <person name="Glass J.I."/>
            <person name="Rusch D."/>
            <person name="Podicherti R."/>
            <person name="Tsui H.-C.T."/>
            <person name="Winkler M.E."/>
        </authorList>
    </citation>
    <scope>NUCLEOTIDE SEQUENCE</scope>
</reference>
<name>A0A382LGW9_9ZZZZ</name>
<sequence length="97" mass="11029">MFDPSKHSQTRANLHYISATPVQRRTNRKNTPVYLFAERHISFNSHPSAFSFVRPVIPDRAMYAAMVVPERYNVRRPVKTDLEIDLSGKLAMVGAVG</sequence>
<protein>
    <submittedName>
        <fullName evidence="1">Uncharacterized protein</fullName>
    </submittedName>
</protein>
<organism evidence="1">
    <name type="scientific">marine metagenome</name>
    <dbReference type="NCBI Taxonomy" id="408172"/>
    <lineage>
        <taxon>unclassified sequences</taxon>
        <taxon>metagenomes</taxon>
        <taxon>ecological metagenomes</taxon>
    </lineage>
</organism>
<accession>A0A382LGW9</accession>
<dbReference type="AlphaFoldDB" id="A0A382LGW9"/>
<proteinExistence type="predicted"/>